<dbReference type="AlphaFoldDB" id="A0A174R6P1"/>
<evidence type="ECO:0000313" key="1">
    <source>
        <dbReference type="EMBL" id="CUP79676.1"/>
    </source>
</evidence>
<evidence type="ECO:0000313" key="2">
    <source>
        <dbReference type="Proteomes" id="UP000095563"/>
    </source>
</evidence>
<name>A0A174R6P1_9CLOT</name>
<protein>
    <submittedName>
        <fullName evidence="1">Uncharacterized protein</fullName>
    </submittedName>
</protein>
<dbReference type="Proteomes" id="UP000095563">
    <property type="component" value="Unassembled WGS sequence"/>
</dbReference>
<proteinExistence type="predicted"/>
<dbReference type="RefSeq" id="WP_242852380.1">
    <property type="nucleotide sequence ID" value="NZ_CZBO01000001.1"/>
</dbReference>
<reference evidence="1 2" key="1">
    <citation type="submission" date="2015-09" db="EMBL/GenBank/DDBJ databases">
        <authorList>
            <consortium name="Pathogen Informatics"/>
        </authorList>
    </citation>
    <scope>NUCLEOTIDE SEQUENCE [LARGE SCALE GENOMIC DNA]</scope>
    <source>
        <strain evidence="1 2">2789STDY5834956</strain>
    </source>
</reference>
<organism evidence="1 2">
    <name type="scientific">Clostridium baratii</name>
    <dbReference type="NCBI Taxonomy" id="1561"/>
    <lineage>
        <taxon>Bacteria</taxon>
        <taxon>Bacillati</taxon>
        <taxon>Bacillota</taxon>
        <taxon>Clostridia</taxon>
        <taxon>Eubacteriales</taxon>
        <taxon>Clostridiaceae</taxon>
        <taxon>Clostridium</taxon>
    </lineage>
</organism>
<sequence length="61" mass="7416">MCILLIIILVLIVYNVVYNIPYRIKEHDEKEALKFKELYVRINRLEKMLENIGYDCKDIEK</sequence>
<dbReference type="EMBL" id="CZBO01000001">
    <property type="protein sequence ID" value="CUP79676.1"/>
    <property type="molecule type" value="Genomic_DNA"/>
</dbReference>
<accession>A0A174R6P1</accession>
<gene>
    <name evidence="1" type="ORF">ERS852568_00837</name>
</gene>